<protein>
    <recommendedName>
        <fullName evidence="8">Glucuronosyltransferase</fullName>
    </recommendedName>
</protein>
<dbReference type="FunFam" id="3.40.50.2000:FF:000205">
    <property type="entry name" value="UDP-glucuronosyltransferase"/>
    <property type="match status" value="1"/>
</dbReference>
<keyword evidence="7" id="KW-1185">Reference proteome</keyword>
<name>A0A7M7N712_STRPU</name>
<evidence type="ECO:0000313" key="6">
    <source>
        <dbReference type="EnsemblMetazoa" id="XP_030830996"/>
    </source>
</evidence>
<dbReference type="Pfam" id="PF00201">
    <property type="entry name" value="UDPGT"/>
    <property type="match status" value="1"/>
</dbReference>
<dbReference type="InterPro" id="IPR050271">
    <property type="entry name" value="UDP-glycosyltransferase"/>
</dbReference>
<dbReference type="OMA" id="TRFCELM"/>
<keyword evidence="4" id="KW-1133">Transmembrane helix</keyword>
<dbReference type="FunFam" id="3.40.50.2000:FF:000021">
    <property type="entry name" value="UDP-glucuronosyltransferase"/>
    <property type="match status" value="1"/>
</dbReference>
<keyword evidence="4" id="KW-0812">Transmembrane</keyword>
<keyword evidence="2" id="KW-0328">Glycosyltransferase</keyword>
<keyword evidence="4" id="KW-0472">Membrane</keyword>
<reference evidence="6" key="2">
    <citation type="submission" date="2021-01" db="UniProtKB">
        <authorList>
            <consortium name="EnsemblMetazoa"/>
        </authorList>
    </citation>
    <scope>IDENTIFICATION</scope>
</reference>
<evidence type="ECO:0000256" key="4">
    <source>
        <dbReference type="SAM" id="Phobius"/>
    </source>
</evidence>
<feature type="signal peptide" evidence="5">
    <location>
        <begin position="1"/>
        <end position="28"/>
    </location>
</feature>
<feature type="transmembrane region" description="Helical" evidence="4">
    <location>
        <begin position="493"/>
        <end position="515"/>
    </location>
</feature>
<dbReference type="AlphaFoldDB" id="A0A7M7N712"/>
<evidence type="ECO:0000256" key="1">
    <source>
        <dbReference type="ARBA" id="ARBA00009995"/>
    </source>
</evidence>
<dbReference type="SUPFAM" id="SSF53756">
    <property type="entry name" value="UDP-Glycosyltransferase/glycogen phosphorylase"/>
    <property type="match status" value="1"/>
</dbReference>
<evidence type="ECO:0000256" key="5">
    <source>
        <dbReference type="SAM" id="SignalP"/>
    </source>
</evidence>
<dbReference type="Proteomes" id="UP000007110">
    <property type="component" value="Unassembled WGS sequence"/>
</dbReference>
<dbReference type="PANTHER" id="PTHR48043">
    <property type="entry name" value="EG:EG0003.4 PROTEIN-RELATED"/>
    <property type="match status" value="1"/>
</dbReference>
<comment type="similarity">
    <text evidence="1">Belongs to the UDP-glycosyltransferase family.</text>
</comment>
<dbReference type="GO" id="GO:0008194">
    <property type="term" value="F:UDP-glycosyltransferase activity"/>
    <property type="evidence" value="ECO:0007669"/>
    <property type="project" value="InterPro"/>
</dbReference>
<evidence type="ECO:0000256" key="2">
    <source>
        <dbReference type="ARBA" id="ARBA00022676"/>
    </source>
</evidence>
<sequence length="538" mass="60658">MQTKLWISSFSCVLGLCLFLQSNGICSGARIIISLTNAMSTKSHSFSLATISQGLVNQGHHITVLSSSNKGTYGFKESAFNDTLIYKIPYTIDDTDSLQDKFTRVSFKKRSVLDYAEVLPVAGEYFSVISTGCRSLFDDPSHLQRLKDQSYDAIVGIPFCPCDALLAEYLNISFIAFTATFRYEAFNEFTLGIPAPNSYVPFPLMEALTDEMTFFQRTYNAFYRFVFVKYVLYVWSKPFVAIQKEHGISTHLSIDRISSKAKLWLAHTNFALDFPRPTAPAWIPVGGLLAKQASPLPQDLENFVQGAGKHGVIIFSLGSMVTSLMDDELNELFAKVFSELPQRVLWRYVGPKPRNLGDNTRVMEWLPQNDLLGHPQTRLLIYHGGINGVYEALYHKVPMVLLPIFADQPAMGARVTKKGMGVVLDRAKLTHETIKNAIEEVINNPKYKTNVEHYGSIHHDTIASPLDTAVFWIEHVLKFGGDHLRLRGRDLNFFVLNSFDVLAFFIVICLVILYVNYLILRTCYRCCCGRGTRKPKSD</sequence>
<organism evidence="6 7">
    <name type="scientific">Strongylocentrotus purpuratus</name>
    <name type="common">Purple sea urchin</name>
    <dbReference type="NCBI Taxonomy" id="7668"/>
    <lineage>
        <taxon>Eukaryota</taxon>
        <taxon>Metazoa</taxon>
        <taxon>Echinodermata</taxon>
        <taxon>Eleutherozoa</taxon>
        <taxon>Echinozoa</taxon>
        <taxon>Echinoidea</taxon>
        <taxon>Euechinoidea</taxon>
        <taxon>Echinacea</taxon>
        <taxon>Camarodonta</taxon>
        <taxon>Echinidea</taxon>
        <taxon>Strongylocentrotidae</taxon>
        <taxon>Strongylocentrotus</taxon>
    </lineage>
</organism>
<dbReference type="CDD" id="cd03784">
    <property type="entry name" value="GT1_Gtf-like"/>
    <property type="match status" value="1"/>
</dbReference>
<accession>A0A7M7N712</accession>
<evidence type="ECO:0000313" key="7">
    <source>
        <dbReference type="Proteomes" id="UP000007110"/>
    </source>
</evidence>
<proteinExistence type="inferred from homology"/>
<dbReference type="PANTHER" id="PTHR48043:SF145">
    <property type="entry name" value="FI06409P-RELATED"/>
    <property type="match status" value="1"/>
</dbReference>
<evidence type="ECO:0000256" key="3">
    <source>
        <dbReference type="ARBA" id="ARBA00022679"/>
    </source>
</evidence>
<feature type="chain" id="PRO_5029809777" description="Glucuronosyltransferase" evidence="5">
    <location>
        <begin position="29"/>
        <end position="538"/>
    </location>
</feature>
<keyword evidence="5" id="KW-0732">Signal</keyword>
<dbReference type="EnsemblMetazoa" id="XM_030975136">
    <property type="protein sequence ID" value="XP_030830996"/>
    <property type="gene ID" value="LOC589187"/>
</dbReference>
<evidence type="ECO:0008006" key="8">
    <source>
        <dbReference type="Google" id="ProtNLM"/>
    </source>
</evidence>
<reference evidence="7" key="1">
    <citation type="submission" date="2015-02" db="EMBL/GenBank/DDBJ databases">
        <title>Genome sequencing for Strongylocentrotus purpuratus.</title>
        <authorList>
            <person name="Murali S."/>
            <person name="Liu Y."/>
            <person name="Vee V."/>
            <person name="English A."/>
            <person name="Wang M."/>
            <person name="Skinner E."/>
            <person name="Han Y."/>
            <person name="Muzny D.M."/>
            <person name="Worley K.C."/>
            <person name="Gibbs R.A."/>
        </authorList>
    </citation>
    <scope>NUCLEOTIDE SEQUENCE</scope>
</reference>
<dbReference type="Gene3D" id="3.40.50.2000">
    <property type="entry name" value="Glycogen Phosphorylase B"/>
    <property type="match status" value="2"/>
</dbReference>
<dbReference type="GeneID" id="589187"/>
<dbReference type="InterPro" id="IPR002213">
    <property type="entry name" value="UDP_glucos_trans"/>
</dbReference>
<dbReference type="RefSeq" id="XP_030830996.1">
    <property type="nucleotide sequence ID" value="XM_030975136.1"/>
</dbReference>
<keyword evidence="3" id="KW-0808">Transferase</keyword>